<sequence>MSAGPLLAVGAGGNRVPAFSPLVQEEAPVLIRMPILSSVSCLVKEEPDPCDSHVPVVGSGPCGGYPTARSPVMPVLQKASIPEASENWVPESPVGCTKEEWLLEEAEAPGQLDTTCVPSGDERALCMEAEEGRSSALAVSPGVSGPPPWHHPWAYGGGSAQDTRASSAVGADSSPRRPWASSEQEIAFQLQECQSVLEEISRSLCAVEGIDQLHMEKWREQIAELQKATKPPSTYVAVVGNTGAGKSSLLNALRRPRCPPRP</sequence>
<keyword evidence="2" id="KW-1185">Reference proteome</keyword>
<feature type="region of interest" description="Disordered" evidence="1">
    <location>
        <begin position="155"/>
        <end position="178"/>
    </location>
</feature>
<reference evidence="3" key="1">
    <citation type="submission" date="2025-08" db="UniProtKB">
        <authorList>
            <consortium name="RefSeq"/>
        </authorList>
    </citation>
    <scope>IDENTIFICATION</scope>
</reference>
<dbReference type="GeneID" id="107124819"/>
<gene>
    <name evidence="3" type="primary">LOC107124819</name>
</gene>
<dbReference type="PANTHER" id="PTHR36681:SF3">
    <property type="entry name" value="NUCLEAR GTPASE, GERMINAL CENTER-ASSOCIATED, TANDEM DUPLICATE 3"/>
    <property type="match status" value="1"/>
</dbReference>
<dbReference type="PANTHER" id="PTHR36681">
    <property type="entry name" value="NUCLEAR GTPASE, GERMINAL CENTER-ASSOCIATED, TANDEM DUPLICATE 3"/>
    <property type="match status" value="1"/>
</dbReference>
<dbReference type="Gene3D" id="3.40.50.300">
    <property type="entry name" value="P-loop containing nucleotide triphosphate hydrolases"/>
    <property type="match status" value="1"/>
</dbReference>
<evidence type="ECO:0000313" key="3">
    <source>
        <dbReference type="RefSeq" id="XP_015283814.1"/>
    </source>
</evidence>
<evidence type="ECO:0000313" key="2">
    <source>
        <dbReference type="Proteomes" id="UP000694871"/>
    </source>
</evidence>
<dbReference type="RefSeq" id="XP_015283814.1">
    <property type="nucleotide sequence ID" value="XM_015428328.1"/>
</dbReference>
<organism evidence="2 3">
    <name type="scientific">Gekko japonicus</name>
    <name type="common">Schlegel's Japanese gecko</name>
    <dbReference type="NCBI Taxonomy" id="146911"/>
    <lineage>
        <taxon>Eukaryota</taxon>
        <taxon>Metazoa</taxon>
        <taxon>Chordata</taxon>
        <taxon>Craniata</taxon>
        <taxon>Vertebrata</taxon>
        <taxon>Euteleostomi</taxon>
        <taxon>Lepidosauria</taxon>
        <taxon>Squamata</taxon>
        <taxon>Bifurcata</taxon>
        <taxon>Gekkota</taxon>
        <taxon>Gekkonidae</taxon>
        <taxon>Gekkoninae</taxon>
        <taxon>Gekko</taxon>
    </lineage>
</organism>
<name>A0ABM1LCX7_GEKJA</name>
<proteinExistence type="predicted"/>
<protein>
    <submittedName>
        <fullName evidence="3">Uncharacterized protein LOC107124819</fullName>
    </submittedName>
</protein>
<dbReference type="InterPro" id="IPR027417">
    <property type="entry name" value="P-loop_NTPase"/>
</dbReference>
<dbReference type="Proteomes" id="UP000694871">
    <property type="component" value="Unplaced"/>
</dbReference>
<dbReference type="SUPFAM" id="SSF52540">
    <property type="entry name" value="P-loop containing nucleoside triphosphate hydrolases"/>
    <property type="match status" value="1"/>
</dbReference>
<evidence type="ECO:0000256" key="1">
    <source>
        <dbReference type="SAM" id="MobiDB-lite"/>
    </source>
</evidence>
<accession>A0ABM1LCX7</accession>